<organism evidence="2 3">
    <name type="scientific">Tanacetum coccineum</name>
    <dbReference type="NCBI Taxonomy" id="301880"/>
    <lineage>
        <taxon>Eukaryota</taxon>
        <taxon>Viridiplantae</taxon>
        <taxon>Streptophyta</taxon>
        <taxon>Embryophyta</taxon>
        <taxon>Tracheophyta</taxon>
        <taxon>Spermatophyta</taxon>
        <taxon>Magnoliopsida</taxon>
        <taxon>eudicotyledons</taxon>
        <taxon>Gunneridae</taxon>
        <taxon>Pentapetalae</taxon>
        <taxon>asterids</taxon>
        <taxon>campanulids</taxon>
        <taxon>Asterales</taxon>
        <taxon>Asteraceae</taxon>
        <taxon>Asteroideae</taxon>
        <taxon>Anthemideae</taxon>
        <taxon>Anthemidinae</taxon>
        <taxon>Tanacetum</taxon>
    </lineage>
</organism>
<evidence type="ECO:0000256" key="1">
    <source>
        <dbReference type="SAM" id="MobiDB-lite"/>
    </source>
</evidence>
<dbReference type="EMBL" id="BQNB010019136">
    <property type="protein sequence ID" value="GJT82087.1"/>
    <property type="molecule type" value="Genomic_DNA"/>
</dbReference>
<comment type="caution">
    <text evidence="2">The sequence shown here is derived from an EMBL/GenBank/DDBJ whole genome shotgun (WGS) entry which is preliminary data.</text>
</comment>
<feature type="region of interest" description="Disordered" evidence="1">
    <location>
        <begin position="231"/>
        <end position="298"/>
    </location>
</feature>
<protein>
    <submittedName>
        <fullName evidence="2">Uncharacterized protein</fullName>
    </submittedName>
</protein>
<accession>A0ABQ5H4G4</accession>
<proteinExistence type="predicted"/>
<feature type="compositionally biased region" description="Basic and acidic residues" evidence="1">
    <location>
        <begin position="364"/>
        <end position="373"/>
    </location>
</feature>
<name>A0ABQ5H4G4_9ASTR</name>
<sequence>MVAYLEKTDGNAEFHEIIDFLTRSSIHYALTVSPVVSTTFVEQFWMTAKSKTINNVRYITATVAGKPVSISEASIRSDLQFNDAAGIDVLPNQAIFDTIQLMGYEGDLNTLTFNKGLFSPQWKFLFHTIIHCLSSKSTSWDQIPTNIATAVICLATNQVYNFSKLIFDGMMRHLDAKKKFVMYPRFILVFLTNQLKNVPVPLDHFPINALTTKVFSFMVKKGKKISGNVTPLFPSMLAQPTEDEGAVSERPSETQPTPSPTHPSEDQSEPQPDPFLRPSSSNPLPDSIPEGSGGNHGVTTQAAQIKDLKAQIKQLKKKAKPVISHHNAWIKSVSMKKRLAWKKSLKTKLMQKESVSKQGRKRAKSEPTVHKDPAFDYLDDAMDYMEPEDAYDEGTVKKQEFVPTGQNIAEPNEGTVEKKDGNSYESAAPITVFRDDETIAQFLVTIS</sequence>
<feature type="region of interest" description="Disordered" evidence="1">
    <location>
        <begin position="403"/>
        <end position="422"/>
    </location>
</feature>
<reference evidence="2" key="2">
    <citation type="submission" date="2022-01" db="EMBL/GenBank/DDBJ databases">
        <authorList>
            <person name="Yamashiro T."/>
            <person name="Shiraishi A."/>
            <person name="Satake H."/>
            <person name="Nakayama K."/>
        </authorList>
    </citation>
    <scope>NUCLEOTIDE SEQUENCE</scope>
</reference>
<feature type="region of interest" description="Disordered" evidence="1">
    <location>
        <begin position="350"/>
        <end position="373"/>
    </location>
</feature>
<dbReference type="Proteomes" id="UP001151760">
    <property type="component" value="Unassembled WGS sequence"/>
</dbReference>
<evidence type="ECO:0000313" key="2">
    <source>
        <dbReference type="EMBL" id="GJT82087.1"/>
    </source>
</evidence>
<evidence type="ECO:0000313" key="3">
    <source>
        <dbReference type="Proteomes" id="UP001151760"/>
    </source>
</evidence>
<reference evidence="2" key="1">
    <citation type="journal article" date="2022" name="Int. J. Mol. Sci.">
        <title>Draft Genome of Tanacetum Coccineum: Genomic Comparison of Closely Related Tanacetum-Family Plants.</title>
        <authorList>
            <person name="Yamashiro T."/>
            <person name="Shiraishi A."/>
            <person name="Nakayama K."/>
            <person name="Satake H."/>
        </authorList>
    </citation>
    <scope>NUCLEOTIDE SEQUENCE</scope>
</reference>
<keyword evidence="3" id="KW-1185">Reference proteome</keyword>
<gene>
    <name evidence="2" type="ORF">Tco_1056429</name>
</gene>